<evidence type="ECO:0000313" key="2">
    <source>
        <dbReference type="Proteomes" id="UP001060215"/>
    </source>
</evidence>
<name>A0ACC0IH18_9ERIC</name>
<evidence type="ECO:0000313" key="1">
    <source>
        <dbReference type="EMBL" id="KAI8024195.1"/>
    </source>
</evidence>
<keyword evidence="2" id="KW-1185">Reference proteome</keyword>
<gene>
    <name evidence="1" type="ORF">LOK49_LG03G03297</name>
</gene>
<comment type="caution">
    <text evidence="1">The sequence shown here is derived from an EMBL/GenBank/DDBJ whole genome shotgun (WGS) entry which is preliminary data.</text>
</comment>
<dbReference type="Proteomes" id="UP001060215">
    <property type="component" value="Chromosome 6"/>
</dbReference>
<sequence length="54" mass="6422">MEGKVEDQSLHESEDSDGNGTLHYIVNWIERRVFQPAVKIQRETKLRQIHQYLV</sequence>
<accession>A0ACC0IH18</accession>
<proteinExistence type="predicted"/>
<protein>
    <submittedName>
        <fullName evidence="1">Uncharacterized protein</fullName>
    </submittedName>
</protein>
<organism evidence="1 2">
    <name type="scientific">Camellia lanceoleosa</name>
    <dbReference type="NCBI Taxonomy" id="1840588"/>
    <lineage>
        <taxon>Eukaryota</taxon>
        <taxon>Viridiplantae</taxon>
        <taxon>Streptophyta</taxon>
        <taxon>Embryophyta</taxon>
        <taxon>Tracheophyta</taxon>
        <taxon>Spermatophyta</taxon>
        <taxon>Magnoliopsida</taxon>
        <taxon>eudicotyledons</taxon>
        <taxon>Gunneridae</taxon>
        <taxon>Pentapetalae</taxon>
        <taxon>asterids</taxon>
        <taxon>Ericales</taxon>
        <taxon>Theaceae</taxon>
        <taxon>Camellia</taxon>
    </lineage>
</organism>
<dbReference type="EMBL" id="CM045763">
    <property type="protein sequence ID" value="KAI8024195.1"/>
    <property type="molecule type" value="Genomic_DNA"/>
</dbReference>
<reference evidence="1 2" key="1">
    <citation type="journal article" date="2022" name="Plant J.">
        <title>Chromosome-level genome of Camellia lanceoleosa provides a valuable resource for understanding genome evolution and self-incompatibility.</title>
        <authorList>
            <person name="Gong W."/>
            <person name="Xiao S."/>
            <person name="Wang L."/>
            <person name="Liao Z."/>
            <person name="Chang Y."/>
            <person name="Mo W."/>
            <person name="Hu G."/>
            <person name="Li W."/>
            <person name="Zhao G."/>
            <person name="Zhu H."/>
            <person name="Hu X."/>
            <person name="Ji K."/>
            <person name="Xiang X."/>
            <person name="Song Q."/>
            <person name="Yuan D."/>
            <person name="Jin S."/>
            <person name="Zhang L."/>
        </authorList>
    </citation>
    <scope>NUCLEOTIDE SEQUENCE [LARGE SCALE GENOMIC DNA]</scope>
    <source>
        <strain evidence="1">SQ_2022a</strain>
    </source>
</reference>